<comment type="function">
    <text evidence="3">Probable phosphatase.</text>
</comment>
<gene>
    <name evidence="8" type="ORF">pipiens_005020</name>
</gene>
<reference evidence="8 9" key="1">
    <citation type="submission" date="2024-05" db="EMBL/GenBank/DDBJ databases">
        <title>Culex pipiens pipiens assembly and annotation.</title>
        <authorList>
            <person name="Alout H."/>
            <person name="Durand T."/>
        </authorList>
    </citation>
    <scope>NUCLEOTIDE SEQUENCE [LARGE SCALE GENOMIC DNA]</scope>
    <source>
        <strain evidence="8">HA-2024</strain>
        <tissue evidence="8">Whole body</tissue>
    </source>
</reference>
<dbReference type="Pfam" id="PF03031">
    <property type="entry name" value="NIF"/>
    <property type="match status" value="1"/>
</dbReference>
<feature type="compositionally biased region" description="Basic residues" evidence="5">
    <location>
        <begin position="21"/>
        <end position="31"/>
    </location>
</feature>
<feature type="compositionally biased region" description="Gly residues" evidence="5">
    <location>
        <begin position="77"/>
        <end position="88"/>
    </location>
</feature>
<evidence type="ECO:0000256" key="1">
    <source>
        <dbReference type="ARBA" id="ARBA00022801"/>
    </source>
</evidence>
<dbReference type="EMBL" id="JBEHCU010013715">
    <property type="protein sequence ID" value="KAL1374048.1"/>
    <property type="molecule type" value="Genomic_DNA"/>
</dbReference>
<dbReference type="InterPro" id="IPR023214">
    <property type="entry name" value="HAD_sf"/>
</dbReference>
<feature type="region of interest" description="Disordered" evidence="5">
    <location>
        <begin position="1"/>
        <end position="98"/>
    </location>
</feature>
<keyword evidence="6" id="KW-0472">Membrane</keyword>
<feature type="transmembrane region" description="Helical" evidence="6">
    <location>
        <begin position="820"/>
        <end position="842"/>
    </location>
</feature>
<dbReference type="NCBIfam" id="TIGR02251">
    <property type="entry name" value="HIF-SF_euk"/>
    <property type="match status" value="1"/>
</dbReference>
<organism evidence="8 9">
    <name type="scientific">Culex pipiens pipiens</name>
    <name type="common">Northern house mosquito</name>
    <dbReference type="NCBI Taxonomy" id="38569"/>
    <lineage>
        <taxon>Eukaryota</taxon>
        <taxon>Metazoa</taxon>
        <taxon>Ecdysozoa</taxon>
        <taxon>Arthropoda</taxon>
        <taxon>Hexapoda</taxon>
        <taxon>Insecta</taxon>
        <taxon>Pterygota</taxon>
        <taxon>Neoptera</taxon>
        <taxon>Endopterygota</taxon>
        <taxon>Diptera</taxon>
        <taxon>Nematocera</taxon>
        <taxon>Culicoidea</taxon>
        <taxon>Culicidae</taxon>
        <taxon>Culicinae</taxon>
        <taxon>Culicini</taxon>
        <taxon>Culex</taxon>
        <taxon>Culex</taxon>
    </lineage>
</organism>
<evidence type="ECO:0000259" key="7">
    <source>
        <dbReference type="PROSITE" id="PS50969"/>
    </source>
</evidence>
<evidence type="ECO:0000256" key="2">
    <source>
        <dbReference type="ARBA" id="ARBA00022912"/>
    </source>
</evidence>
<dbReference type="GO" id="GO:0004721">
    <property type="term" value="F:phosphoprotein phosphatase activity"/>
    <property type="evidence" value="ECO:0007669"/>
    <property type="project" value="UniProtKB-KW"/>
</dbReference>
<feature type="compositionally biased region" description="Low complexity" evidence="5">
    <location>
        <begin position="50"/>
        <end position="61"/>
    </location>
</feature>
<feature type="region of interest" description="Disordered" evidence="5">
    <location>
        <begin position="266"/>
        <end position="285"/>
    </location>
</feature>
<dbReference type="InterPro" id="IPR004274">
    <property type="entry name" value="FCP1_dom"/>
</dbReference>
<dbReference type="GO" id="GO:0005634">
    <property type="term" value="C:nucleus"/>
    <property type="evidence" value="ECO:0007669"/>
    <property type="project" value="UniProtKB-ARBA"/>
</dbReference>
<evidence type="ECO:0000256" key="5">
    <source>
        <dbReference type="SAM" id="MobiDB-lite"/>
    </source>
</evidence>
<sequence length="1046" mass="116062">MWLRSETRDRRLRSSSSRVTVKNKKHAKFHPSKPATKRGPLPPVTTPGGRSRPVVRTSPRRSGGGGRRSDKSPTVDGVGGGGGGGGGENEIPEDCKENCWQDSNDLTLFDSGVGVKSSYEGATSLYARKATDEIGSPDDCLNQFGVISFDGGSKTSISQQPVEPLKSKCVTECDSTTEIDCDVSYPSTSGFCNRRPLLPSPPPLDVVVPEVDSTTDTIPDTTNELEPVTSIVPSFHPVSASSSSSSSTSSSSSSLSSTFQPASYSSCSSVSGPEDQPASSSYSPNATSATADLISMFDDEHYKNAGDFQYTDFLPYNTLLTQALLSCGDVSSLNLNCDNMGAGTGTGNDSGGFLSSINPTAIENLKALTNFQTVAAAAAAATLEETMAGPSSSGAYLGQELGGTESESLIHNIECTETIALCGRADEGDAGGGMHLESDECMEIEESNDAQHEHVAWETFDPYVFIKHLPPLTCEMRSKCPALPLKTRSSPEFSLVLDLDETLVHCSLQELSDASFKFPVLFQECQYTVFVRTRPFFREFLEKVSQIFEVILFTASKRVYADKLLNLLDPERRLIKYRLFREHCVLVNGNYIKDLTILGRDLSKTIIIDNSPQAFGYQLENGIPIESWFMDQNDSEEASVMWQEIACCDEDLVDSKVMKCALWNADKNQNKKRNLQGFAMPAATVITFPQYYAGLENRSDSIHDLFTKANYPLIKTLMYDLNFTLNMLQAEVNAAYLLIKETFTPQDVCKVHELEAIKLPPFSIPMLKGSKYRELFRQRLIWQQEVGINRRYNLMWISQKPTCESGTATFTSVGLIELRYAYIFMVVGFGVAFMLLAGEITWNKQRTSPFKAGSMDAIYAFVYFNESKDPAVKELFQKKMKHLGKKAFTEPDVGMRRVRDEFYAFSVEVNAAYLLIKETFTPQDVCKVYELEAIKLPPFSIPMLKGSKYRELLRQRLIWQREVGIIRRYNLIWIAQKPTCESGAAAFNSVGLNELRYVCIFMIIGFGVAFLLLACEIAWKKQHNKRIAKAKLKQQHSRGTLISFLN</sequence>
<dbReference type="PROSITE" id="PS50969">
    <property type="entry name" value="FCP1"/>
    <property type="match status" value="1"/>
</dbReference>
<accession>A0ABD1CCF2</accession>
<evidence type="ECO:0000313" key="9">
    <source>
        <dbReference type="Proteomes" id="UP001562425"/>
    </source>
</evidence>
<keyword evidence="6" id="KW-0812">Transmembrane</keyword>
<feature type="domain" description="FCP1 homology" evidence="7">
    <location>
        <begin position="488"/>
        <end position="648"/>
    </location>
</feature>
<protein>
    <recommendedName>
        <fullName evidence="7">FCP1 homology domain-containing protein</fullName>
    </recommendedName>
</protein>
<feature type="region of interest" description="Disordered" evidence="5">
    <location>
        <begin position="203"/>
        <end position="228"/>
    </location>
</feature>
<keyword evidence="2" id="KW-0904">Protein phosphatase</keyword>
<dbReference type="SMART" id="SM00577">
    <property type="entry name" value="CPDc"/>
    <property type="match status" value="1"/>
</dbReference>
<feature type="transmembrane region" description="Helical" evidence="6">
    <location>
        <begin position="997"/>
        <end position="1019"/>
    </location>
</feature>
<name>A0ABD1CCF2_CULPP</name>
<dbReference type="PANTHER" id="PTHR12210">
    <property type="entry name" value="DULLARD PROTEIN PHOSPHATASE"/>
    <property type="match status" value="1"/>
</dbReference>
<comment type="caution">
    <text evidence="8">The sequence shown here is derived from an EMBL/GenBank/DDBJ whole genome shotgun (WGS) entry which is preliminary data.</text>
</comment>
<dbReference type="Gene3D" id="3.40.50.1000">
    <property type="entry name" value="HAD superfamily/HAD-like"/>
    <property type="match status" value="1"/>
</dbReference>
<dbReference type="SUPFAM" id="SSF53850">
    <property type="entry name" value="Periplasmic binding protein-like II"/>
    <property type="match status" value="1"/>
</dbReference>
<proteinExistence type="inferred from homology"/>
<keyword evidence="6" id="KW-1133">Transmembrane helix</keyword>
<dbReference type="InterPro" id="IPR011948">
    <property type="entry name" value="Dullard_phosphatase"/>
</dbReference>
<evidence type="ECO:0000313" key="8">
    <source>
        <dbReference type="EMBL" id="KAL1374048.1"/>
    </source>
</evidence>
<evidence type="ECO:0000256" key="3">
    <source>
        <dbReference type="ARBA" id="ARBA00037324"/>
    </source>
</evidence>
<dbReference type="CDD" id="cd07521">
    <property type="entry name" value="HAD_FCP1-like"/>
    <property type="match status" value="1"/>
</dbReference>
<keyword evidence="9" id="KW-1185">Reference proteome</keyword>
<evidence type="ECO:0000256" key="4">
    <source>
        <dbReference type="ARBA" id="ARBA00038355"/>
    </source>
</evidence>
<dbReference type="FunFam" id="3.40.50.1000:FF:000015">
    <property type="entry name" value="CTD small phosphatase-like protein 2"/>
    <property type="match status" value="1"/>
</dbReference>
<keyword evidence="1" id="KW-0378">Hydrolase</keyword>
<dbReference type="SUPFAM" id="SSF56784">
    <property type="entry name" value="HAD-like"/>
    <property type="match status" value="1"/>
</dbReference>
<dbReference type="InterPro" id="IPR050365">
    <property type="entry name" value="TIM50"/>
</dbReference>
<dbReference type="Proteomes" id="UP001562425">
    <property type="component" value="Unassembled WGS sequence"/>
</dbReference>
<feature type="compositionally biased region" description="Polar residues" evidence="5">
    <location>
        <begin position="214"/>
        <end position="224"/>
    </location>
</feature>
<dbReference type="AlphaFoldDB" id="A0ABD1CCF2"/>
<evidence type="ECO:0000256" key="6">
    <source>
        <dbReference type="SAM" id="Phobius"/>
    </source>
</evidence>
<dbReference type="InterPro" id="IPR036412">
    <property type="entry name" value="HAD-like_sf"/>
</dbReference>
<comment type="similarity">
    <text evidence="4">Belongs to the CTDSPL2 family.</text>
</comment>